<dbReference type="EMBL" id="RWHU01000012">
    <property type="protein sequence ID" value="RSK63161.1"/>
    <property type="molecule type" value="Genomic_DNA"/>
</dbReference>
<evidence type="ECO:0000313" key="1">
    <source>
        <dbReference type="EMBL" id="RSK63161.1"/>
    </source>
</evidence>
<gene>
    <name evidence="1" type="ORF">EJE24_22710</name>
</gene>
<accession>A0A428LGM9</accession>
<sequence>MSFIDATKNQHYVSQVEQRLNSISGAGRKIYTFALKDRETCTVELEDPKGTGITSNLSFTDLYTFEFLDEGKRKNYEHAFGKYEEKIGIATSSLLDKIKANDEDIIEELNDVLRLKFLNFIRNPYNIIKVLNSIGVLADHKPVKNELLEDYRLLEQRDDDGIQRICQVFGVTREQYLRWMKVIFLSLIDIGNGETILENLVSDLFENKEFATACTIYGISDTYSDKRVAISDRSYVDYSEITDGDLMMAFNLNANYFIKFALLDVNRFMDKYIHESMDKEKIKLTFLSLQKTVKIYVQEDNDEALAALANYNQHAVYQCHSKVFCSVRDIYIG</sequence>
<organism evidence="1 2">
    <name type="scientific">Enterobacter huaxiensis</name>
    <dbReference type="NCBI Taxonomy" id="2494702"/>
    <lineage>
        <taxon>Bacteria</taxon>
        <taxon>Pseudomonadati</taxon>
        <taxon>Pseudomonadota</taxon>
        <taxon>Gammaproteobacteria</taxon>
        <taxon>Enterobacterales</taxon>
        <taxon>Enterobacteriaceae</taxon>
        <taxon>Enterobacter</taxon>
    </lineage>
</organism>
<proteinExistence type="predicted"/>
<protein>
    <recommendedName>
        <fullName evidence="3">DUF4238 domain-containing protein</fullName>
    </recommendedName>
</protein>
<comment type="caution">
    <text evidence="1">The sequence shown here is derived from an EMBL/GenBank/DDBJ whole genome shotgun (WGS) entry which is preliminary data.</text>
</comment>
<name>A0A428LGM9_9ENTR</name>
<evidence type="ECO:0008006" key="3">
    <source>
        <dbReference type="Google" id="ProtNLM"/>
    </source>
</evidence>
<dbReference type="RefSeq" id="WP_125915644.1">
    <property type="nucleotide sequence ID" value="NZ_RWHU01000012.1"/>
</dbReference>
<evidence type="ECO:0000313" key="2">
    <source>
        <dbReference type="Proteomes" id="UP000276389"/>
    </source>
</evidence>
<dbReference type="AlphaFoldDB" id="A0A428LGM9"/>
<reference evidence="1 2" key="1">
    <citation type="submission" date="2018-12" db="EMBL/GenBank/DDBJ databases">
        <title>The Genome Submission of two Enterobacter spp. strains.</title>
        <authorList>
            <person name="Wu W."/>
            <person name="Wei L."/>
            <person name="Feng Y."/>
            <person name="Zong Z."/>
        </authorList>
    </citation>
    <scope>NUCLEOTIDE SEQUENCE [LARGE SCALE GENOMIC DNA]</scope>
    <source>
        <strain evidence="1 2">WCHEHu045002</strain>
    </source>
</reference>
<dbReference type="Proteomes" id="UP000276389">
    <property type="component" value="Unassembled WGS sequence"/>
</dbReference>